<evidence type="ECO:0000313" key="2">
    <source>
        <dbReference type="EMBL" id="KAF7634842.1"/>
    </source>
</evidence>
<comment type="caution">
    <text evidence="2">The sequence shown here is derived from an EMBL/GenBank/DDBJ whole genome shotgun (WGS) entry which is preliminary data.</text>
</comment>
<gene>
    <name evidence="2" type="ORF">Mgra_00005736</name>
</gene>
<dbReference type="InterPro" id="IPR011993">
    <property type="entry name" value="PH-like_dom_sf"/>
</dbReference>
<dbReference type="Proteomes" id="UP000605970">
    <property type="component" value="Unassembled WGS sequence"/>
</dbReference>
<dbReference type="Gene3D" id="1.20.1160.20">
    <property type="match status" value="1"/>
</dbReference>
<dbReference type="OrthoDB" id="5828470at2759"/>
<feature type="region of interest" description="Disordered" evidence="1">
    <location>
        <begin position="269"/>
        <end position="338"/>
    </location>
</feature>
<evidence type="ECO:0000313" key="3">
    <source>
        <dbReference type="Proteomes" id="UP000605970"/>
    </source>
</evidence>
<name>A0A8S9ZNQ1_9BILA</name>
<evidence type="ECO:0000256" key="1">
    <source>
        <dbReference type="SAM" id="MobiDB-lite"/>
    </source>
</evidence>
<protein>
    <submittedName>
        <fullName evidence="2">CCM2_C domain-containing protein</fullName>
    </submittedName>
</protein>
<proteinExistence type="predicted"/>
<feature type="compositionally biased region" description="Pro residues" evidence="1">
    <location>
        <begin position="270"/>
        <end position="281"/>
    </location>
</feature>
<reference evidence="2" key="1">
    <citation type="journal article" date="2020" name="Ecol. Evol.">
        <title>Genome structure and content of the rice root-knot nematode (Meloidogyne graminicola).</title>
        <authorList>
            <person name="Phan N.T."/>
            <person name="Danchin E.G.J."/>
            <person name="Klopp C."/>
            <person name="Perfus-Barbeoch L."/>
            <person name="Kozlowski D.K."/>
            <person name="Koutsovoulos G.D."/>
            <person name="Lopez-Roques C."/>
            <person name="Bouchez O."/>
            <person name="Zahm M."/>
            <person name="Besnard G."/>
            <person name="Bellafiore S."/>
        </authorList>
    </citation>
    <scope>NUCLEOTIDE SEQUENCE</scope>
    <source>
        <strain evidence="2">VN-18</strain>
    </source>
</reference>
<dbReference type="AlphaFoldDB" id="A0A8S9ZNQ1"/>
<dbReference type="Gene3D" id="2.30.29.30">
    <property type="entry name" value="Pleckstrin-homology domain (PH domain)/Phosphotyrosine-binding domain (PTB)"/>
    <property type="match status" value="1"/>
</dbReference>
<keyword evidence="3" id="KW-1185">Reference proteome</keyword>
<sequence>MEEPQKFVWSIRFGRLIEAVTNVDLDEEINWLKLKAEDEEEIYATFSDRLFWDCTAVNIINKFDETIAVVPLHKLVLVNRISSLNILILKIGDVNTCNYLFNLLIIYTFNELISKQICQHFVDCFQFIYQETLYEIENEDEEVKKINGFGEKLINLSTSLNFSPISIIQLNSKINSFKEDEEYLNNKFIISTNSCSTLNGLEGYIDLVAEYLNNLSAFLSRDELNKFGILLHRWHNREISIIEFAKNFFVHNQLEEVASVKIGKLSVSASPPPLPPPPPPFSARSLMSSSQANHLQTSCGSGSSSSRQNKEGGNSFRSFFAKLRKPSEHNSSHQNFTL</sequence>
<dbReference type="EMBL" id="JABEBT010000050">
    <property type="protein sequence ID" value="KAF7634842.1"/>
    <property type="molecule type" value="Genomic_DNA"/>
</dbReference>
<organism evidence="2 3">
    <name type="scientific">Meloidogyne graminicola</name>
    <dbReference type="NCBI Taxonomy" id="189291"/>
    <lineage>
        <taxon>Eukaryota</taxon>
        <taxon>Metazoa</taxon>
        <taxon>Ecdysozoa</taxon>
        <taxon>Nematoda</taxon>
        <taxon>Chromadorea</taxon>
        <taxon>Rhabditida</taxon>
        <taxon>Tylenchina</taxon>
        <taxon>Tylenchomorpha</taxon>
        <taxon>Tylenchoidea</taxon>
        <taxon>Meloidogynidae</taxon>
        <taxon>Meloidogyninae</taxon>
        <taxon>Meloidogyne</taxon>
    </lineage>
</organism>
<feature type="compositionally biased region" description="Polar residues" evidence="1">
    <location>
        <begin position="285"/>
        <end position="297"/>
    </location>
</feature>
<accession>A0A8S9ZNQ1</accession>